<dbReference type="AlphaFoldDB" id="A0A845LZB7"/>
<dbReference type="EMBL" id="WTUX01000011">
    <property type="protein sequence ID" value="MZR13380.1"/>
    <property type="molecule type" value="Genomic_DNA"/>
</dbReference>
<dbReference type="InterPro" id="IPR037523">
    <property type="entry name" value="VOC_core"/>
</dbReference>
<protein>
    <submittedName>
        <fullName evidence="2">VOC family protein</fullName>
    </submittedName>
</protein>
<dbReference type="Gene3D" id="3.10.180.10">
    <property type="entry name" value="2,3-Dihydroxybiphenyl 1,2-Dioxygenase, domain 1"/>
    <property type="match status" value="1"/>
</dbReference>
<dbReference type="CDD" id="cd06587">
    <property type="entry name" value="VOC"/>
    <property type="match status" value="1"/>
</dbReference>
<dbReference type="Pfam" id="PF00903">
    <property type="entry name" value="Glyoxalase"/>
    <property type="match status" value="1"/>
</dbReference>
<keyword evidence="3" id="KW-1185">Reference proteome</keyword>
<evidence type="ECO:0000313" key="2">
    <source>
        <dbReference type="EMBL" id="MZR13380.1"/>
    </source>
</evidence>
<gene>
    <name evidence="2" type="ORF">GQE99_10160</name>
</gene>
<dbReference type="RefSeq" id="WP_161351471.1">
    <property type="nucleotide sequence ID" value="NZ_WTUX01000011.1"/>
</dbReference>
<name>A0A845LZB7_9RHOB</name>
<accession>A0A845LZB7</accession>
<dbReference type="InterPro" id="IPR029068">
    <property type="entry name" value="Glyas_Bleomycin-R_OHBP_Dase"/>
</dbReference>
<dbReference type="SUPFAM" id="SSF54593">
    <property type="entry name" value="Glyoxalase/Bleomycin resistance protein/Dihydroxybiphenyl dioxygenase"/>
    <property type="match status" value="1"/>
</dbReference>
<sequence length="158" mass="17764">MPLTDGTHHLTLFTRDMDRLIRFYEEMFDAETRYDLREPGPGGGTLRHALIDLGGGFSLHPFEMSELTGHEAGSTRMGARGHIDHFALKVPDEATLQLVRRRLFDAGASDGIITDFGAVRLITFEDPDGMEGEVAVWTGTDRVLTFADRTREHFERKT</sequence>
<dbReference type="PROSITE" id="PS51819">
    <property type="entry name" value="VOC"/>
    <property type="match status" value="1"/>
</dbReference>
<reference evidence="2 3" key="1">
    <citation type="submission" date="2019-12" db="EMBL/GenBank/DDBJ databases">
        <title>Maritimibacter sp. nov. sp. isolated from sea sand.</title>
        <authorList>
            <person name="Kim J."/>
            <person name="Jeong S.E."/>
            <person name="Jung H.S."/>
            <person name="Jeon C.O."/>
        </authorList>
    </citation>
    <scope>NUCLEOTIDE SEQUENCE [LARGE SCALE GENOMIC DNA]</scope>
    <source>
        <strain evidence="2 3">DP07</strain>
    </source>
</reference>
<comment type="caution">
    <text evidence="2">The sequence shown here is derived from an EMBL/GenBank/DDBJ whole genome shotgun (WGS) entry which is preliminary data.</text>
</comment>
<evidence type="ECO:0000313" key="3">
    <source>
        <dbReference type="Proteomes" id="UP000467322"/>
    </source>
</evidence>
<dbReference type="InterPro" id="IPR004360">
    <property type="entry name" value="Glyas_Fos-R_dOase_dom"/>
</dbReference>
<organism evidence="2 3">
    <name type="scientific">Maritimibacter harenae</name>
    <dbReference type="NCBI Taxonomy" id="2606218"/>
    <lineage>
        <taxon>Bacteria</taxon>
        <taxon>Pseudomonadati</taxon>
        <taxon>Pseudomonadota</taxon>
        <taxon>Alphaproteobacteria</taxon>
        <taxon>Rhodobacterales</taxon>
        <taxon>Roseobacteraceae</taxon>
        <taxon>Maritimibacter</taxon>
    </lineage>
</organism>
<feature type="domain" description="VOC" evidence="1">
    <location>
        <begin position="6"/>
        <end position="137"/>
    </location>
</feature>
<evidence type="ECO:0000259" key="1">
    <source>
        <dbReference type="PROSITE" id="PS51819"/>
    </source>
</evidence>
<dbReference type="Proteomes" id="UP000467322">
    <property type="component" value="Unassembled WGS sequence"/>
</dbReference>
<proteinExistence type="predicted"/>